<organism evidence="2 3">
    <name type="scientific">Prorocentrum cordatum</name>
    <dbReference type="NCBI Taxonomy" id="2364126"/>
    <lineage>
        <taxon>Eukaryota</taxon>
        <taxon>Sar</taxon>
        <taxon>Alveolata</taxon>
        <taxon>Dinophyceae</taxon>
        <taxon>Prorocentrales</taxon>
        <taxon>Prorocentraceae</taxon>
        <taxon>Prorocentrum</taxon>
    </lineage>
</organism>
<sequence length="420" mass="44230">MPCISNVATASFVFVGAQAMQLGVHDGQMGASDPAWLKGISAHGGIQCTVDDECVVGSGEGSCTVMVDLAVPIQLGSTDSGNDCEVISDDPDMTCPARFETPPSDITVKGKSAASHWNLCWKQDAPSTHRRAYTPAVGDYCYYVNGICFLWASPCSGGCSSVDLSAHTSFCPTLRYATEAEFLTALPTLNGNRPTFYSKCAADIFDPYFRHCDYMNDFVRVEDNSWNELVLVCPATAPATGGAGGAPALGGAGGAPALGGAGSAVGDPHLQNIYGERFDLMKPGKHVLVNIPRGALSENALLQVEAEARQMGGKCADMYFQELNITGSWVAAAKQSGGLHFKAGEMVEEIRDELGSVREGGAEGCPRPHQAGHPVPQFVRQAPRSYRACCRRAAGRRRSLGGGGLAQGVCADPLPHHGKL</sequence>
<evidence type="ECO:0000313" key="2">
    <source>
        <dbReference type="EMBL" id="CAK0890708.1"/>
    </source>
</evidence>
<comment type="caution">
    <text evidence="2">The sequence shown here is derived from an EMBL/GenBank/DDBJ whole genome shotgun (WGS) entry which is preliminary data.</text>
</comment>
<evidence type="ECO:0008006" key="4">
    <source>
        <dbReference type="Google" id="ProtNLM"/>
    </source>
</evidence>
<keyword evidence="1" id="KW-0732">Signal</keyword>
<evidence type="ECO:0000256" key="1">
    <source>
        <dbReference type="SAM" id="SignalP"/>
    </source>
</evidence>
<dbReference type="EMBL" id="CAUYUJ010019381">
    <property type="protein sequence ID" value="CAK0890708.1"/>
    <property type="molecule type" value="Genomic_DNA"/>
</dbReference>
<feature type="chain" id="PRO_5046336967" description="Subtilisin" evidence="1">
    <location>
        <begin position="20"/>
        <end position="420"/>
    </location>
</feature>
<accession>A0ABN9WV81</accession>
<name>A0ABN9WV81_9DINO</name>
<gene>
    <name evidence="2" type="ORF">PCOR1329_LOCUS70823</name>
</gene>
<protein>
    <recommendedName>
        <fullName evidence="4">Subtilisin</fullName>
    </recommendedName>
</protein>
<proteinExistence type="predicted"/>
<feature type="signal peptide" evidence="1">
    <location>
        <begin position="1"/>
        <end position="19"/>
    </location>
</feature>
<keyword evidence="3" id="KW-1185">Reference proteome</keyword>
<dbReference type="Proteomes" id="UP001189429">
    <property type="component" value="Unassembled WGS sequence"/>
</dbReference>
<evidence type="ECO:0000313" key="3">
    <source>
        <dbReference type="Proteomes" id="UP001189429"/>
    </source>
</evidence>
<reference evidence="2" key="1">
    <citation type="submission" date="2023-10" db="EMBL/GenBank/DDBJ databases">
        <authorList>
            <person name="Chen Y."/>
            <person name="Shah S."/>
            <person name="Dougan E. K."/>
            <person name="Thang M."/>
            <person name="Chan C."/>
        </authorList>
    </citation>
    <scope>NUCLEOTIDE SEQUENCE [LARGE SCALE GENOMIC DNA]</scope>
</reference>